<name>L0H0C0_9GAMM</name>
<dbReference type="HOGENOM" id="CLU_039939_1_0_6"/>
<dbReference type="Pfam" id="PF01663">
    <property type="entry name" value="Phosphodiest"/>
    <property type="match status" value="1"/>
</dbReference>
<protein>
    <submittedName>
        <fullName evidence="2">Putative AP superfamily protein</fullName>
    </submittedName>
</protein>
<dbReference type="InterPro" id="IPR017850">
    <property type="entry name" value="Alkaline_phosphatase_core_sf"/>
</dbReference>
<dbReference type="Gene3D" id="3.40.720.10">
    <property type="entry name" value="Alkaline Phosphatase, subunit A"/>
    <property type="match status" value="1"/>
</dbReference>
<dbReference type="KEGG" id="tmb:Thimo_2980"/>
<dbReference type="PANTHER" id="PTHR10151:SF120">
    <property type="entry name" value="BIS(5'-ADENOSYL)-TRIPHOSPHATASE"/>
    <property type="match status" value="1"/>
</dbReference>
<feature type="region of interest" description="Disordered" evidence="1">
    <location>
        <begin position="1"/>
        <end position="23"/>
    </location>
</feature>
<proteinExistence type="predicted"/>
<evidence type="ECO:0000313" key="3">
    <source>
        <dbReference type="Proteomes" id="UP000010816"/>
    </source>
</evidence>
<sequence length="416" mass="45105">MAPPKLSHCTLDANAAPPSSTSEDILRLPPGMPAPDYEGGSLVNLMGSLISARGGTAAYPPLPTLRVEDLADTTSLVLLVIDGLGADWLARQAPDGLLARHRHATITSVFPPTTAAAIPTFLTGLAPQQHGLTGWHTYLRELGSVMTVLPGHPRYGGASYRAAGIDPERLFTIRPVFEQMKARGLALSPAHIAYSDFNRTLCRGAEIQPFQSLTEMFCRAGRALRRPRGPQYLYLYWPELDRLGHEQGIDSPAALAHLHAIEAALADFIDAIAGTDTLLLITADHGQLDTTPEDRIELDDHPGLTDCLTLPLCGEPRTAYCYLRPGRVEQFIDSCRERLGERALIRPSSDLIAAGLFGRGAPHPRLAERVGDYALLMRGTAVIRDRLPFEEAHRMVGVHGGLSAGELRVPLCLLRP</sequence>
<dbReference type="PANTHER" id="PTHR10151">
    <property type="entry name" value="ECTONUCLEOTIDE PYROPHOSPHATASE/PHOSPHODIESTERASE"/>
    <property type="match status" value="1"/>
</dbReference>
<dbReference type="GO" id="GO:0016787">
    <property type="term" value="F:hydrolase activity"/>
    <property type="evidence" value="ECO:0007669"/>
    <property type="project" value="UniProtKB-ARBA"/>
</dbReference>
<dbReference type="STRING" id="765912.Thimo_2980"/>
<dbReference type="AlphaFoldDB" id="L0H0C0"/>
<dbReference type="InterPro" id="IPR002591">
    <property type="entry name" value="Phosphodiest/P_Trfase"/>
</dbReference>
<dbReference type="Proteomes" id="UP000010816">
    <property type="component" value="Chromosome"/>
</dbReference>
<organism evidence="2 3">
    <name type="scientific">Thioflavicoccus mobilis 8321</name>
    <dbReference type="NCBI Taxonomy" id="765912"/>
    <lineage>
        <taxon>Bacteria</taxon>
        <taxon>Pseudomonadati</taxon>
        <taxon>Pseudomonadota</taxon>
        <taxon>Gammaproteobacteria</taxon>
        <taxon>Chromatiales</taxon>
        <taxon>Chromatiaceae</taxon>
        <taxon>Thioflavicoccus</taxon>
    </lineage>
</organism>
<dbReference type="eggNOG" id="COG1524">
    <property type="taxonomic scope" value="Bacteria"/>
</dbReference>
<dbReference type="SUPFAM" id="SSF53649">
    <property type="entry name" value="Alkaline phosphatase-like"/>
    <property type="match status" value="1"/>
</dbReference>
<evidence type="ECO:0000313" key="2">
    <source>
        <dbReference type="EMBL" id="AGA91671.1"/>
    </source>
</evidence>
<accession>L0H0C0</accession>
<keyword evidence="3" id="KW-1185">Reference proteome</keyword>
<dbReference type="RefSeq" id="WP_015281802.1">
    <property type="nucleotide sequence ID" value="NC_019940.1"/>
</dbReference>
<gene>
    <name evidence="2" type="ORF">Thimo_2980</name>
</gene>
<evidence type="ECO:0000256" key="1">
    <source>
        <dbReference type="SAM" id="MobiDB-lite"/>
    </source>
</evidence>
<dbReference type="EMBL" id="CP003051">
    <property type="protein sequence ID" value="AGA91671.1"/>
    <property type="molecule type" value="Genomic_DNA"/>
</dbReference>
<reference evidence="2 3" key="1">
    <citation type="submission" date="2011-09" db="EMBL/GenBank/DDBJ databases">
        <title>Complete sequence of chromosome of Thioflavicoccus mobilis 8321.</title>
        <authorList>
            <consortium name="US DOE Joint Genome Institute"/>
            <person name="Lucas S."/>
            <person name="Han J."/>
            <person name="Lapidus A."/>
            <person name="Cheng J.-F."/>
            <person name="Goodwin L."/>
            <person name="Pitluck S."/>
            <person name="Peters L."/>
            <person name="Ovchinnikova G."/>
            <person name="Lu M."/>
            <person name="Detter J.C."/>
            <person name="Han C."/>
            <person name="Tapia R."/>
            <person name="Land M."/>
            <person name="Hauser L."/>
            <person name="Kyrpides N."/>
            <person name="Ivanova N."/>
            <person name="Pagani I."/>
            <person name="Vogl K."/>
            <person name="Liu Z."/>
            <person name="Imhoff J."/>
            <person name="Thiel V."/>
            <person name="Frigaard N.-U."/>
            <person name="Bryant D."/>
            <person name="Woyke T."/>
        </authorList>
    </citation>
    <scope>NUCLEOTIDE SEQUENCE [LARGE SCALE GENOMIC DNA]</scope>
    <source>
        <strain evidence="2 3">8321</strain>
    </source>
</reference>